<keyword evidence="2" id="KW-0812">Transmembrane</keyword>
<reference evidence="9 10" key="1">
    <citation type="submission" date="2024-09" db="EMBL/GenBank/DDBJ databases">
        <title>A chromosome-level genome assembly of Gray's grenadier anchovy, Coilia grayii.</title>
        <authorList>
            <person name="Fu Z."/>
        </authorList>
    </citation>
    <scope>NUCLEOTIDE SEQUENCE [LARGE SCALE GENOMIC DNA]</scope>
    <source>
        <strain evidence="9">G4</strain>
        <tissue evidence="9">Muscle</tissue>
    </source>
</reference>
<sequence>MELLLLFSVISFPFAVRLNVGSAAGSSLNSVSPLASGKSIGRHSAECHHMLKHLYNGAQVAVHMPPNITGQWVSSSCEVRPGPEFLTRSYRFYHNHTFNALQFYYRDNHCTEPTYSLLIQGTVHVQQASWVIRGGTEADYQLHRVLLFCHTSEAARDLSAKLRRDCGLEEAVKPKESYELWDHATGRDCTGPLGFSMQELLLLRVERHYRHGDPDSQTKELLLGDLHTDVSRRKVHKPSSYQPPLQSIKHDHDHSCIICQIVSRGSLQQPPSLPPQANVPVRVQGHWVSQRCEVRPGILFLTRHFVFNRDGHTWEGYYHHYSDPVCRLPTFSMHAIGHYSQGQPSAKVMGGTEFVFTVTQMKVTPLDLATTSLLNIFSGDECGTEGSWRLGVQQDVTPTAGCAALGIRLPHTEHELFRMERDAYGRRLLYNGQRPTNGSSPDQPHKRASSYQPSLVQCSPGNHGGTNTGREGDQHFRLGGGCRGCHSDRRFHLFALLIWPLVILQIM</sequence>
<dbReference type="Pfam" id="PF14921">
    <property type="entry name" value="APCDDC"/>
    <property type="match status" value="2"/>
</dbReference>
<keyword evidence="10" id="KW-1185">Reference proteome</keyword>
<dbReference type="InterPro" id="IPR042425">
    <property type="entry name" value="APCDD1"/>
</dbReference>
<feature type="compositionally biased region" description="Polar residues" evidence="6">
    <location>
        <begin position="449"/>
        <end position="460"/>
    </location>
</feature>
<dbReference type="PANTHER" id="PTHR31021">
    <property type="entry name" value="ADENOMATOSIS POLYPOSIS COLI DOWN-REGULATED 1"/>
    <property type="match status" value="1"/>
</dbReference>
<keyword evidence="4" id="KW-0472">Membrane</keyword>
<proteinExistence type="predicted"/>
<evidence type="ECO:0000256" key="4">
    <source>
        <dbReference type="ARBA" id="ARBA00023136"/>
    </source>
</evidence>
<evidence type="ECO:0000256" key="1">
    <source>
        <dbReference type="ARBA" id="ARBA00004167"/>
    </source>
</evidence>
<gene>
    <name evidence="9" type="ORF">ACEWY4_018773</name>
</gene>
<name>A0ABD1JE60_9TELE</name>
<dbReference type="GO" id="GO:0016020">
    <property type="term" value="C:membrane"/>
    <property type="evidence" value="ECO:0007669"/>
    <property type="project" value="UniProtKB-SubCell"/>
</dbReference>
<evidence type="ECO:0000256" key="5">
    <source>
        <dbReference type="ARBA" id="ARBA00023180"/>
    </source>
</evidence>
<feature type="chain" id="PRO_5044809841" description="APCDD1 domain-containing protein" evidence="7">
    <location>
        <begin position="18"/>
        <end position="507"/>
    </location>
</feature>
<evidence type="ECO:0000256" key="7">
    <source>
        <dbReference type="SAM" id="SignalP"/>
    </source>
</evidence>
<evidence type="ECO:0000313" key="9">
    <source>
        <dbReference type="EMBL" id="KAL2085453.1"/>
    </source>
</evidence>
<evidence type="ECO:0000256" key="6">
    <source>
        <dbReference type="SAM" id="MobiDB-lite"/>
    </source>
</evidence>
<feature type="region of interest" description="Disordered" evidence="6">
    <location>
        <begin position="430"/>
        <end position="472"/>
    </location>
</feature>
<keyword evidence="3 7" id="KW-0732">Signal</keyword>
<dbReference type="AlphaFoldDB" id="A0ABD1JE60"/>
<evidence type="ECO:0000256" key="3">
    <source>
        <dbReference type="ARBA" id="ARBA00022729"/>
    </source>
</evidence>
<comment type="subcellular location">
    <subcellularLocation>
        <location evidence="1">Membrane</location>
        <topology evidence="1">Single-pass membrane protein</topology>
    </subcellularLocation>
</comment>
<dbReference type="Proteomes" id="UP001591681">
    <property type="component" value="Unassembled WGS sequence"/>
</dbReference>
<protein>
    <recommendedName>
        <fullName evidence="8">APCDD1 domain-containing protein</fullName>
    </recommendedName>
</protein>
<feature type="signal peptide" evidence="7">
    <location>
        <begin position="1"/>
        <end position="17"/>
    </location>
</feature>
<dbReference type="PANTHER" id="PTHR31021:SF1">
    <property type="entry name" value="CHROMOSOME UNDETERMINED SCAFFOLD_56, WHOLE GENOME SHOTGUN SEQUENCE"/>
    <property type="match status" value="1"/>
</dbReference>
<feature type="domain" description="APCDD1" evidence="8">
    <location>
        <begin position="276"/>
        <end position="461"/>
    </location>
</feature>
<evidence type="ECO:0000259" key="8">
    <source>
        <dbReference type="SMART" id="SM01352"/>
    </source>
</evidence>
<accession>A0ABD1JE60</accession>
<evidence type="ECO:0000313" key="10">
    <source>
        <dbReference type="Proteomes" id="UP001591681"/>
    </source>
</evidence>
<dbReference type="InterPro" id="IPR029405">
    <property type="entry name" value="APCDD1_dom"/>
</dbReference>
<organism evidence="9 10">
    <name type="scientific">Coilia grayii</name>
    <name type="common">Gray's grenadier anchovy</name>
    <dbReference type="NCBI Taxonomy" id="363190"/>
    <lineage>
        <taxon>Eukaryota</taxon>
        <taxon>Metazoa</taxon>
        <taxon>Chordata</taxon>
        <taxon>Craniata</taxon>
        <taxon>Vertebrata</taxon>
        <taxon>Euteleostomi</taxon>
        <taxon>Actinopterygii</taxon>
        <taxon>Neopterygii</taxon>
        <taxon>Teleostei</taxon>
        <taxon>Clupei</taxon>
        <taxon>Clupeiformes</taxon>
        <taxon>Clupeoidei</taxon>
        <taxon>Engraulidae</taxon>
        <taxon>Coilinae</taxon>
        <taxon>Coilia</taxon>
    </lineage>
</organism>
<feature type="domain" description="APCDD1" evidence="8">
    <location>
        <begin position="46"/>
        <end position="275"/>
    </location>
</feature>
<dbReference type="SMART" id="SM01352">
    <property type="entry name" value="APCDDC"/>
    <property type="match status" value="2"/>
</dbReference>
<keyword evidence="5" id="KW-0325">Glycoprotein</keyword>
<dbReference type="EMBL" id="JBHFQA010000016">
    <property type="protein sequence ID" value="KAL2085453.1"/>
    <property type="molecule type" value="Genomic_DNA"/>
</dbReference>
<comment type="caution">
    <text evidence="9">The sequence shown here is derived from an EMBL/GenBank/DDBJ whole genome shotgun (WGS) entry which is preliminary data.</text>
</comment>
<evidence type="ECO:0000256" key="2">
    <source>
        <dbReference type="ARBA" id="ARBA00022692"/>
    </source>
</evidence>
<feature type="compositionally biased region" description="Polar residues" evidence="6">
    <location>
        <begin position="433"/>
        <end position="442"/>
    </location>
</feature>